<dbReference type="SMART" id="SM00014">
    <property type="entry name" value="acidPPc"/>
    <property type="match status" value="1"/>
</dbReference>
<dbReference type="Proteomes" id="UP000321523">
    <property type="component" value="Unassembled WGS sequence"/>
</dbReference>
<feature type="transmembrane region" description="Helical" evidence="1">
    <location>
        <begin position="26"/>
        <end position="48"/>
    </location>
</feature>
<proteinExistence type="predicted"/>
<dbReference type="PANTHER" id="PTHR14969">
    <property type="entry name" value="SPHINGOSINE-1-PHOSPHATE PHOSPHOHYDROLASE"/>
    <property type="match status" value="1"/>
</dbReference>
<keyword evidence="4" id="KW-1185">Reference proteome</keyword>
<reference evidence="3 4" key="1">
    <citation type="submission" date="2019-07" db="EMBL/GenBank/DDBJ databases">
        <title>Whole genome shotgun sequence of Skermanella aerolata NBRC 106429.</title>
        <authorList>
            <person name="Hosoyama A."/>
            <person name="Uohara A."/>
            <person name="Ohji S."/>
            <person name="Ichikawa N."/>
        </authorList>
    </citation>
    <scope>NUCLEOTIDE SEQUENCE [LARGE SCALE GENOMIC DNA]</scope>
    <source>
        <strain evidence="3 4">NBRC 106429</strain>
    </source>
</reference>
<sequence>MQAFDLMVIGWLNQFSNMNLTFDKTLYVIADNHLLKGGVIMGLLWWVWMRNGPNFAAPGLHALRSIAGTLLAIVVARAMQNLLPGRLRPMQEPTLDFLQPFGDHPPGIVELSSFPSDHAVMFFALSTALFFAVRALGIAAYIWTTVVICFPRIYLGYHYPSDIIAGAVVGVLIMIPVMRMPLPSAIPNLLARVQLRHTGLVFAGIFLLTLQMATMFENSRRLLAGAAQVLGSKEAQVDRKSKGTVPPSFDAALD</sequence>
<feature type="transmembrane region" description="Helical" evidence="1">
    <location>
        <begin position="60"/>
        <end position="79"/>
    </location>
</feature>
<feature type="transmembrane region" description="Helical" evidence="1">
    <location>
        <begin position="120"/>
        <end position="151"/>
    </location>
</feature>
<evidence type="ECO:0000313" key="4">
    <source>
        <dbReference type="Proteomes" id="UP000321523"/>
    </source>
</evidence>
<comment type="caution">
    <text evidence="3">The sequence shown here is derived from an EMBL/GenBank/DDBJ whole genome shotgun (WGS) entry which is preliminary data.</text>
</comment>
<dbReference type="EMBL" id="BJYZ01000029">
    <property type="protein sequence ID" value="GEO41527.1"/>
    <property type="molecule type" value="Genomic_DNA"/>
</dbReference>
<evidence type="ECO:0000313" key="3">
    <source>
        <dbReference type="EMBL" id="GEO41527.1"/>
    </source>
</evidence>
<feature type="transmembrane region" description="Helical" evidence="1">
    <location>
        <begin position="163"/>
        <end position="182"/>
    </location>
</feature>
<dbReference type="AlphaFoldDB" id="A0A512DYG4"/>
<dbReference type="InterPro" id="IPR036938">
    <property type="entry name" value="PAP2/HPO_sf"/>
</dbReference>
<keyword evidence="1" id="KW-1133">Transmembrane helix</keyword>
<gene>
    <name evidence="3" type="primary">bcrC</name>
    <name evidence="3" type="ORF">SAE02_56750</name>
</gene>
<feature type="transmembrane region" description="Helical" evidence="1">
    <location>
        <begin position="194"/>
        <end position="213"/>
    </location>
</feature>
<feature type="domain" description="Phosphatidic acid phosphatase type 2/haloperoxidase" evidence="2">
    <location>
        <begin position="62"/>
        <end position="178"/>
    </location>
</feature>
<organism evidence="3 4">
    <name type="scientific">Skermanella aerolata</name>
    <dbReference type="NCBI Taxonomy" id="393310"/>
    <lineage>
        <taxon>Bacteria</taxon>
        <taxon>Pseudomonadati</taxon>
        <taxon>Pseudomonadota</taxon>
        <taxon>Alphaproteobacteria</taxon>
        <taxon>Rhodospirillales</taxon>
        <taxon>Azospirillaceae</taxon>
        <taxon>Skermanella</taxon>
    </lineage>
</organism>
<keyword evidence="1" id="KW-0472">Membrane</keyword>
<keyword evidence="1" id="KW-0812">Transmembrane</keyword>
<evidence type="ECO:0000256" key="1">
    <source>
        <dbReference type="SAM" id="Phobius"/>
    </source>
</evidence>
<dbReference type="InterPro" id="IPR000326">
    <property type="entry name" value="PAP2/HPO"/>
</dbReference>
<dbReference type="SUPFAM" id="SSF48317">
    <property type="entry name" value="Acid phosphatase/Vanadium-dependent haloperoxidase"/>
    <property type="match status" value="1"/>
</dbReference>
<dbReference type="Pfam" id="PF01569">
    <property type="entry name" value="PAP2"/>
    <property type="match status" value="1"/>
</dbReference>
<dbReference type="Gene3D" id="1.20.144.10">
    <property type="entry name" value="Phosphatidic acid phosphatase type 2/haloperoxidase"/>
    <property type="match status" value="1"/>
</dbReference>
<dbReference type="RefSeq" id="WP_044432842.1">
    <property type="nucleotide sequence ID" value="NZ_BJYZ01000029.1"/>
</dbReference>
<name>A0A512DYG4_9PROT</name>
<evidence type="ECO:0000259" key="2">
    <source>
        <dbReference type="SMART" id="SM00014"/>
    </source>
</evidence>
<dbReference type="OrthoDB" id="9801622at2"/>
<dbReference type="CDD" id="cd01610">
    <property type="entry name" value="PAP2_like"/>
    <property type="match status" value="1"/>
</dbReference>
<accession>A0A512DYG4</accession>
<dbReference type="PANTHER" id="PTHR14969:SF13">
    <property type="entry name" value="AT30094P"/>
    <property type="match status" value="1"/>
</dbReference>
<protein>
    <submittedName>
        <fullName evidence="3">Ion channel protein</fullName>
    </submittedName>
</protein>